<dbReference type="PROSITE" id="PS01000">
    <property type="entry name" value="SDH_CYT_1"/>
    <property type="match status" value="1"/>
</dbReference>
<dbReference type="NCBIfam" id="TIGR02970">
    <property type="entry name" value="succ_dehyd_cytB"/>
    <property type="match status" value="1"/>
</dbReference>
<keyword evidence="10 13" id="KW-0472">Membrane</keyword>
<keyword evidence="8 13" id="KW-1133">Transmembrane helix</keyword>
<keyword evidence="15" id="KW-1185">Reference proteome</keyword>
<evidence type="ECO:0000256" key="4">
    <source>
        <dbReference type="ARBA" id="ARBA00020076"/>
    </source>
</evidence>
<evidence type="ECO:0000256" key="7">
    <source>
        <dbReference type="ARBA" id="ARBA00022723"/>
    </source>
</evidence>
<dbReference type="PIRSF" id="PIRSF000178">
    <property type="entry name" value="SDH_cyt_b560"/>
    <property type="match status" value="1"/>
</dbReference>
<dbReference type="PANTHER" id="PTHR10978">
    <property type="entry name" value="SUCCINATE DEHYDROGENASE CYTOCHROME B560 SUBUNIT"/>
    <property type="match status" value="1"/>
</dbReference>
<evidence type="ECO:0000256" key="13">
    <source>
        <dbReference type="SAM" id="Phobius"/>
    </source>
</evidence>
<evidence type="ECO:0000313" key="15">
    <source>
        <dbReference type="Proteomes" id="UP000676996"/>
    </source>
</evidence>
<dbReference type="Pfam" id="PF01127">
    <property type="entry name" value="Sdh_cyt"/>
    <property type="match status" value="1"/>
</dbReference>
<dbReference type="InterPro" id="IPR014314">
    <property type="entry name" value="Succ_DH_cytb556"/>
</dbReference>
<dbReference type="RefSeq" id="WP_284053931.1">
    <property type="nucleotide sequence ID" value="NZ_JAGRQC010000002.1"/>
</dbReference>
<comment type="function">
    <text evidence="1">Membrane-anchoring subunit of succinate dehydrogenase (SDH).</text>
</comment>
<dbReference type="EMBL" id="JAGRQC010000002">
    <property type="protein sequence ID" value="MBR0552662.1"/>
    <property type="molecule type" value="Genomic_DNA"/>
</dbReference>
<sequence>MATAPSKSRPLSPHLGIYKWGPHMLVSILHRATGDGMALIGTVLTIWWLAAAAGGEASYNAFIDLFTLDSGAFNVVGYIVGIGLTLSFFQHLASGIRHFVLDTGAGYELKTNKSWAIVTIVFSILATAAFWAFLIWGK</sequence>
<dbReference type="InterPro" id="IPR018495">
    <property type="entry name" value="Succ_DH_cyt_bsu_CS"/>
</dbReference>
<evidence type="ECO:0000256" key="11">
    <source>
        <dbReference type="ARBA" id="ARBA00025912"/>
    </source>
</evidence>
<evidence type="ECO:0000256" key="6">
    <source>
        <dbReference type="ARBA" id="ARBA00022692"/>
    </source>
</evidence>
<proteinExistence type="inferred from homology"/>
<comment type="subcellular location">
    <subcellularLocation>
        <location evidence="2">Membrane</location>
        <topology evidence="2">Multi-pass membrane protein</topology>
    </subcellularLocation>
</comment>
<dbReference type="GO" id="GO:0006099">
    <property type="term" value="P:tricarboxylic acid cycle"/>
    <property type="evidence" value="ECO:0007669"/>
    <property type="project" value="InterPro"/>
</dbReference>
<dbReference type="PANTHER" id="PTHR10978:SF5">
    <property type="entry name" value="SUCCINATE DEHYDROGENASE CYTOCHROME B560 SUBUNIT, MITOCHONDRIAL"/>
    <property type="match status" value="1"/>
</dbReference>
<organism evidence="14 15">
    <name type="scientific">Stakelama marina</name>
    <dbReference type="NCBI Taxonomy" id="2826939"/>
    <lineage>
        <taxon>Bacteria</taxon>
        <taxon>Pseudomonadati</taxon>
        <taxon>Pseudomonadota</taxon>
        <taxon>Alphaproteobacteria</taxon>
        <taxon>Sphingomonadales</taxon>
        <taxon>Sphingomonadaceae</taxon>
        <taxon>Stakelama</taxon>
    </lineage>
</organism>
<name>A0A8T4IF24_9SPHN</name>
<evidence type="ECO:0000256" key="8">
    <source>
        <dbReference type="ARBA" id="ARBA00022989"/>
    </source>
</evidence>
<feature type="transmembrane region" description="Helical" evidence="13">
    <location>
        <begin position="37"/>
        <end position="55"/>
    </location>
</feature>
<gene>
    <name evidence="14" type="primary">sdhC</name>
    <name evidence="14" type="ORF">J7S20_09115</name>
</gene>
<dbReference type="GO" id="GO:0016020">
    <property type="term" value="C:membrane"/>
    <property type="evidence" value="ECO:0007669"/>
    <property type="project" value="UniProtKB-SubCell"/>
</dbReference>
<evidence type="ECO:0000256" key="9">
    <source>
        <dbReference type="ARBA" id="ARBA00023004"/>
    </source>
</evidence>
<reference evidence="14" key="1">
    <citation type="submission" date="2021-04" db="EMBL/GenBank/DDBJ databases">
        <title>Ouciella asimina sp. nov., isolated from the surface seawater in the hydrothermal field of Okinawa Trough.</title>
        <authorList>
            <person name="Shuang W."/>
        </authorList>
    </citation>
    <scope>NUCLEOTIDE SEQUENCE</scope>
    <source>
        <strain evidence="14">LXI357</strain>
    </source>
</reference>
<evidence type="ECO:0000256" key="1">
    <source>
        <dbReference type="ARBA" id="ARBA00004050"/>
    </source>
</evidence>
<dbReference type="InterPro" id="IPR000701">
    <property type="entry name" value="SuccDH_FuR_B_TM-su"/>
</dbReference>
<dbReference type="Gene3D" id="1.20.1300.10">
    <property type="entry name" value="Fumarate reductase/succinate dehydrogenase, transmembrane subunit"/>
    <property type="match status" value="1"/>
</dbReference>
<dbReference type="GO" id="GO:0009055">
    <property type="term" value="F:electron transfer activity"/>
    <property type="evidence" value="ECO:0007669"/>
    <property type="project" value="InterPro"/>
</dbReference>
<dbReference type="SUPFAM" id="SSF81343">
    <property type="entry name" value="Fumarate reductase respiratory complex transmembrane subunits"/>
    <property type="match status" value="1"/>
</dbReference>
<feature type="transmembrane region" description="Helical" evidence="13">
    <location>
        <begin position="114"/>
        <end position="136"/>
    </location>
</feature>
<comment type="cofactor">
    <cofactor evidence="12">
        <name>heme</name>
        <dbReference type="ChEBI" id="CHEBI:30413"/>
    </cofactor>
    <text evidence="12">The heme is bound between the two transmembrane subunits.</text>
</comment>
<comment type="similarity">
    <text evidence="3">Belongs to the cytochrome b560 family.</text>
</comment>
<keyword evidence="5 12" id="KW-0349">Heme</keyword>
<comment type="caution">
    <text evidence="14">The sequence shown here is derived from an EMBL/GenBank/DDBJ whole genome shotgun (WGS) entry which is preliminary data.</text>
</comment>
<evidence type="ECO:0000313" key="14">
    <source>
        <dbReference type="EMBL" id="MBR0552662.1"/>
    </source>
</evidence>
<dbReference type="CDD" id="cd03499">
    <property type="entry name" value="SQR_TypeC_SdhC"/>
    <property type="match status" value="1"/>
</dbReference>
<keyword evidence="6 13" id="KW-0812">Transmembrane</keyword>
<keyword evidence="7 12" id="KW-0479">Metal-binding</keyword>
<evidence type="ECO:0000256" key="12">
    <source>
        <dbReference type="PIRSR" id="PIRSR000178-1"/>
    </source>
</evidence>
<evidence type="ECO:0000256" key="3">
    <source>
        <dbReference type="ARBA" id="ARBA00007244"/>
    </source>
</evidence>
<dbReference type="InterPro" id="IPR034804">
    <property type="entry name" value="SQR/QFR_C/D"/>
</dbReference>
<dbReference type="AlphaFoldDB" id="A0A8T4IF24"/>
<accession>A0A8T4IF24</accession>
<comment type="subunit">
    <text evidence="11">Part of an enzyme complex containing four subunits: a flavoprotein, an iron-sulfur protein, plus two membrane-anchoring proteins, SdhC and SdhD. The complex can form homotrimers.</text>
</comment>
<dbReference type="GO" id="GO:0046872">
    <property type="term" value="F:metal ion binding"/>
    <property type="evidence" value="ECO:0007669"/>
    <property type="project" value="UniProtKB-KW"/>
</dbReference>
<feature type="transmembrane region" description="Helical" evidence="13">
    <location>
        <begin position="75"/>
        <end position="93"/>
    </location>
</feature>
<keyword evidence="9 12" id="KW-0408">Iron</keyword>
<evidence type="ECO:0000256" key="10">
    <source>
        <dbReference type="ARBA" id="ARBA00023136"/>
    </source>
</evidence>
<evidence type="ECO:0000256" key="5">
    <source>
        <dbReference type="ARBA" id="ARBA00022617"/>
    </source>
</evidence>
<dbReference type="Proteomes" id="UP000676996">
    <property type="component" value="Unassembled WGS sequence"/>
</dbReference>
<evidence type="ECO:0000256" key="2">
    <source>
        <dbReference type="ARBA" id="ARBA00004141"/>
    </source>
</evidence>
<feature type="binding site" description="axial binding residue" evidence="12">
    <location>
        <position position="91"/>
    </location>
    <ligand>
        <name>heme</name>
        <dbReference type="ChEBI" id="CHEBI:30413"/>
        <note>ligand shared with second transmembrane subunit</note>
    </ligand>
    <ligandPart>
        <name>Fe</name>
        <dbReference type="ChEBI" id="CHEBI:18248"/>
    </ligandPart>
</feature>
<protein>
    <recommendedName>
        <fullName evidence="4">Succinate dehydrogenase cytochrome b556 subunit</fullName>
    </recommendedName>
</protein>